<dbReference type="NCBIfam" id="TIGR03352">
    <property type="entry name" value="VI_chp_3"/>
    <property type="match status" value="1"/>
</dbReference>
<evidence type="ECO:0000313" key="1">
    <source>
        <dbReference type="EMBL" id="HGZ43739.1"/>
    </source>
</evidence>
<gene>
    <name evidence="1" type="primary">tssJ</name>
    <name evidence="1" type="ORF">ENR23_10010</name>
</gene>
<dbReference type="Pfam" id="PF12790">
    <property type="entry name" value="T6SS-SciN"/>
    <property type="match status" value="1"/>
</dbReference>
<dbReference type="InterPro" id="IPR038706">
    <property type="entry name" value="Type_VI_SciN-like_sf"/>
</dbReference>
<dbReference type="AlphaFoldDB" id="A0A832I236"/>
<sequence>MRPEPLVPRPMRTAAFLLAALLALGAVSCARGGGKRMFTLELTSLPKANSCGRETGNSLSFRLVQVVDPTPIAGVPLGSVWDREERVFGASFVGMKEGYVDPGQAKKVRFQFELDPKAKAVLFIGSFCKPQGDCWYVTRPLAEGRSLRLTIDEFCARVTK</sequence>
<comment type="caution">
    <text evidence="1">The sequence shown here is derived from an EMBL/GenBank/DDBJ whole genome shotgun (WGS) entry which is preliminary data.</text>
</comment>
<name>A0A832I236_UNCEI</name>
<proteinExistence type="predicted"/>
<dbReference type="Gene3D" id="2.60.40.4150">
    <property type="entry name" value="Type VI secretion system, lipoprotein SciN"/>
    <property type="match status" value="1"/>
</dbReference>
<dbReference type="InterPro" id="IPR017734">
    <property type="entry name" value="T6SS_SciN"/>
</dbReference>
<dbReference type="PROSITE" id="PS51257">
    <property type="entry name" value="PROKAR_LIPOPROTEIN"/>
    <property type="match status" value="1"/>
</dbReference>
<dbReference type="EMBL" id="DSQF01000020">
    <property type="protein sequence ID" value="HGZ43739.1"/>
    <property type="molecule type" value="Genomic_DNA"/>
</dbReference>
<accession>A0A832I236</accession>
<reference evidence="1" key="1">
    <citation type="journal article" date="2020" name="mSystems">
        <title>Genome- and Community-Level Interaction Insights into Carbon Utilization and Element Cycling Functions of Hydrothermarchaeota in Hydrothermal Sediment.</title>
        <authorList>
            <person name="Zhou Z."/>
            <person name="Liu Y."/>
            <person name="Xu W."/>
            <person name="Pan J."/>
            <person name="Luo Z.H."/>
            <person name="Li M."/>
        </authorList>
    </citation>
    <scope>NUCLEOTIDE SEQUENCE [LARGE SCALE GENOMIC DNA]</scope>
    <source>
        <strain evidence="1">SpSt-381</strain>
    </source>
</reference>
<protein>
    <submittedName>
        <fullName evidence="1">Type VI secretion system lipoprotein TssJ</fullName>
    </submittedName>
</protein>
<organism evidence="1">
    <name type="scientific">Eiseniibacteriota bacterium</name>
    <dbReference type="NCBI Taxonomy" id="2212470"/>
    <lineage>
        <taxon>Bacteria</taxon>
        <taxon>Candidatus Eiseniibacteriota</taxon>
    </lineage>
</organism>
<keyword evidence="1" id="KW-0449">Lipoprotein</keyword>